<feature type="signal peptide" evidence="12">
    <location>
        <begin position="1"/>
        <end position="22"/>
    </location>
</feature>
<dbReference type="GO" id="GO:0015344">
    <property type="term" value="F:siderophore uptake transmembrane transporter activity"/>
    <property type="evidence" value="ECO:0007669"/>
    <property type="project" value="TreeGrafter"/>
</dbReference>
<keyword evidence="9 10" id="KW-0998">Cell outer membrane</keyword>
<dbReference type="GO" id="GO:0009279">
    <property type="term" value="C:cell outer membrane"/>
    <property type="evidence" value="ECO:0007669"/>
    <property type="project" value="UniProtKB-SubCell"/>
</dbReference>
<dbReference type="GO" id="GO:0044718">
    <property type="term" value="P:siderophore transmembrane transport"/>
    <property type="evidence" value="ECO:0007669"/>
    <property type="project" value="TreeGrafter"/>
</dbReference>
<comment type="similarity">
    <text evidence="2 10 11">Belongs to the TonB-dependent receptor family.</text>
</comment>
<evidence type="ECO:0000256" key="7">
    <source>
        <dbReference type="ARBA" id="ARBA00023136"/>
    </source>
</evidence>
<evidence type="ECO:0000256" key="9">
    <source>
        <dbReference type="ARBA" id="ARBA00023237"/>
    </source>
</evidence>
<protein>
    <submittedName>
        <fullName evidence="15">TonB-dependent receptor</fullName>
    </submittedName>
</protein>
<evidence type="ECO:0000256" key="5">
    <source>
        <dbReference type="ARBA" id="ARBA00022692"/>
    </source>
</evidence>
<evidence type="ECO:0000256" key="10">
    <source>
        <dbReference type="PROSITE-ProRule" id="PRU01360"/>
    </source>
</evidence>
<dbReference type="Gene3D" id="2.170.130.10">
    <property type="entry name" value="TonB-dependent receptor, plug domain"/>
    <property type="match status" value="1"/>
</dbReference>
<evidence type="ECO:0000259" key="13">
    <source>
        <dbReference type="Pfam" id="PF00593"/>
    </source>
</evidence>
<comment type="caution">
    <text evidence="15">The sequence shown here is derived from an EMBL/GenBank/DDBJ whole genome shotgun (WGS) entry which is preliminary data.</text>
</comment>
<dbReference type="RefSeq" id="WP_171083777.1">
    <property type="nucleotide sequence ID" value="NZ_JABAIV010000003.1"/>
</dbReference>
<dbReference type="PANTHER" id="PTHR30069:SF27">
    <property type="entry name" value="BLL4766 PROTEIN"/>
    <property type="match status" value="1"/>
</dbReference>
<keyword evidence="16" id="KW-1185">Reference proteome</keyword>
<evidence type="ECO:0000256" key="6">
    <source>
        <dbReference type="ARBA" id="ARBA00023077"/>
    </source>
</evidence>
<keyword evidence="4 10" id="KW-1134">Transmembrane beta strand</keyword>
<feature type="domain" description="TonB-dependent receptor-like beta-barrel" evidence="13">
    <location>
        <begin position="200"/>
        <end position="622"/>
    </location>
</feature>
<keyword evidence="3 10" id="KW-0813">Transport</keyword>
<evidence type="ECO:0000256" key="11">
    <source>
        <dbReference type="RuleBase" id="RU003357"/>
    </source>
</evidence>
<dbReference type="InterPro" id="IPR000531">
    <property type="entry name" value="Beta-barrel_TonB"/>
</dbReference>
<dbReference type="InterPro" id="IPR037066">
    <property type="entry name" value="Plug_dom_sf"/>
</dbReference>
<keyword evidence="7 10" id="KW-0472">Membrane</keyword>
<keyword evidence="8 15" id="KW-0675">Receptor</keyword>
<comment type="subcellular location">
    <subcellularLocation>
        <location evidence="1 10">Cell outer membrane</location>
        <topology evidence="1 10">Multi-pass membrane protein</topology>
    </subcellularLocation>
</comment>
<sequence>MILRHSLPACLPCLPLTRIAQAACLAAGMLALPAHADSQPEELEALSIEALSNLRVTSVSRRSEPVADAAASVFVISSDSIRRSGYTTLPEALRLAPNLQVARVDARNYAVTARGFNSAFENKLLVLIDGRSVYTPLFSGVFWDAQDVLLEDVERIEVISGAGATMWGANAVNGVINIITKAAGATQGTQLSAAGQPDLRTGSVRHGGALANGGRYRVYAKALEQDDIERQNGLDSLTGYRRAQAGFRADWGQGTETATFQGDAYKGALHQQGTRDIYIAGANLLGRKTMRLAGGSELMAQAYWDFTERNQPGAFIEHLNTLDLQLQSTVTLAERHRLVWGAGYRKSFDRLENGAAFGFLPGSLNLHWGNVFVQDEMDLTDNVRVIAGAKFEHNNYTGWEFLPTLRLAWKPSGESLAWASASRTVRAPSRIDRDFYSPTRPAVVNGVPQFALAGGPDFKSEVANVFELGYRIALTPGLSYSATAFLSDYDRLRTLEPNPNGSGSVFSNKAHGRTKGVEMWSTWEASAALRLSAGLVVQNVRTATDPGSRDSSAATGLATSDPSNYWTLRASYDIVPGHAFDALLRHHGKLSRPEVPSYESLDLNYTWRVNKGLDLSISGRNLLDAAHPEYGGGVNRSVYERSLGAKLVWRL</sequence>
<dbReference type="Gene3D" id="2.40.170.20">
    <property type="entry name" value="TonB-dependent receptor, beta-barrel domain"/>
    <property type="match status" value="1"/>
</dbReference>
<dbReference type="PANTHER" id="PTHR30069">
    <property type="entry name" value="TONB-DEPENDENT OUTER MEMBRANE RECEPTOR"/>
    <property type="match status" value="1"/>
</dbReference>
<dbReference type="InterPro" id="IPR039426">
    <property type="entry name" value="TonB-dep_rcpt-like"/>
</dbReference>
<name>A0A7Y2JYI5_9BURK</name>
<dbReference type="AlphaFoldDB" id="A0A7Y2JYI5"/>
<evidence type="ECO:0000256" key="12">
    <source>
        <dbReference type="SAM" id="SignalP"/>
    </source>
</evidence>
<feature type="domain" description="TonB-dependent receptor plug" evidence="14">
    <location>
        <begin position="66"/>
        <end position="175"/>
    </location>
</feature>
<evidence type="ECO:0000256" key="8">
    <source>
        <dbReference type="ARBA" id="ARBA00023170"/>
    </source>
</evidence>
<evidence type="ECO:0000313" key="16">
    <source>
        <dbReference type="Proteomes" id="UP000533905"/>
    </source>
</evidence>
<evidence type="ECO:0000259" key="14">
    <source>
        <dbReference type="Pfam" id="PF07715"/>
    </source>
</evidence>
<dbReference type="Pfam" id="PF00593">
    <property type="entry name" value="TonB_dep_Rec_b-barrel"/>
    <property type="match status" value="1"/>
</dbReference>
<dbReference type="SUPFAM" id="SSF56935">
    <property type="entry name" value="Porins"/>
    <property type="match status" value="1"/>
</dbReference>
<dbReference type="EMBL" id="JABAIV010000003">
    <property type="protein sequence ID" value="NNG23315.1"/>
    <property type="molecule type" value="Genomic_DNA"/>
</dbReference>
<dbReference type="Pfam" id="PF07715">
    <property type="entry name" value="Plug"/>
    <property type="match status" value="1"/>
</dbReference>
<feature type="chain" id="PRO_5031414985" evidence="12">
    <location>
        <begin position="23"/>
        <end position="651"/>
    </location>
</feature>
<organism evidence="15 16">
    <name type="scientific">Telluria aromaticivorans</name>
    <dbReference type="NCBI Taxonomy" id="2725995"/>
    <lineage>
        <taxon>Bacteria</taxon>
        <taxon>Pseudomonadati</taxon>
        <taxon>Pseudomonadota</taxon>
        <taxon>Betaproteobacteria</taxon>
        <taxon>Burkholderiales</taxon>
        <taxon>Oxalobacteraceae</taxon>
        <taxon>Telluria group</taxon>
        <taxon>Telluria</taxon>
    </lineage>
</organism>
<dbReference type="InterPro" id="IPR012910">
    <property type="entry name" value="Plug_dom"/>
</dbReference>
<evidence type="ECO:0000256" key="2">
    <source>
        <dbReference type="ARBA" id="ARBA00009810"/>
    </source>
</evidence>
<keyword evidence="12" id="KW-0732">Signal</keyword>
<proteinExistence type="inferred from homology"/>
<keyword evidence="5 10" id="KW-0812">Transmembrane</keyword>
<reference evidence="15 16" key="1">
    <citation type="submission" date="2020-04" db="EMBL/GenBank/DDBJ databases">
        <title>Massilia sp. nov., a cold adapted bacteria isolated from Arctic soil.</title>
        <authorList>
            <person name="Son J."/>
            <person name="Ka J.-O."/>
        </authorList>
    </citation>
    <scope>NUCLEOTIDE SEQUENCE [LARGE SCALE GENOMIC DNA]</scope>
    <source>
        <strain evidence="15 16">ML15P13</strain>
    </source>
</reference>
<dbReference type="InterPro" id="IPR036942">
    <property type="entry name" value="Beta-barrel_TonB_sf"/>
</dbReference>
<evidence type="ECO:0000256" key="3">
    <source>
        <dbReference type="ARBA" id="ARBA00022448"/>
    </source>
</evidence>
<dbReference type="Proteomes" id="UP000533905">
    <property type="component" value="Unassembled WGS sequence"/>
</dbReference>
<evidence type="ECO:0000256" key="1">
    <source>
        <dbReference type="ARBA" id="ARBA00004571"/>
    </source>
</evidence>
<evidence type="ECO:0000256" key="4">
    <source>
        <dbReference type="ARBA" id="ARBA00022452"/>
    </source>
</evidence>
<gene>
    <name evidence="15" type="ORF">HGB41_09930</name>
</gene>
<dbReference type="PROSITE" id="PS52016">
    <property type="entry name" value="TONB_DEPENDENT_REC_3"/>
    <property type="match status" value="1"/>
</dbReference>
<evidence type="ECO:0000313" key="15">
    <source>
        <dbReference type="EMBL" id="NNG23315.1"/>
    </source>
</evidence>
<accession>A0A7Y2JYI5</accession>
<keyword evidence="6 11" id="KW-0798">TonB box</keyword>